<sequence length="1001" mass="110476">MGSRVSFSSYWSQLGRWQRRGILMLVAVSLYTLVGFLLLPEPIRSLIERETGKLTGRVVTLERLEINPYDFSVTLRGLQLTGEQQEAMLAFRQLHINLSVRHLLIGQLVLEELSLDQPGVDVRVNPEGGINWQQLISEMRPPTEEGVAQEEAAPPLPLRIEHLRVDDGRVLFEDRSLSEPYQAELAPLNLELFNFSTRPQDGEAPYSFNASLDQETSLSWQGDLSVVPFRSSGEFTLQGVRVRRIWEYLQEQLAFEVYEGKVTLGARYRVDGSEEAMVFSLHEGLFELDDLRLGYKRAADNLIAIPRLAASGIELDSASQSIRVDQLVGQDAQISSQFKRSGQLNLQELFAEAKAIDGKAADSTGDEAPLSPGRSGQVSAADQEAAELPWSFHLNRFAFSNYRIDFSDRSVESPPSWTLSPVNLEGGPVEFPQENPVEFALDLAVDDGAQAQVSGALWFSPRVEVETRLKGFDLARLQPYIDPLLQLQLEQGRAGIDGKLLWQGGEESQLRFEGDFSIEEFVSRDTIDYLEFVKWQSLLVEGIDFDQQANALSIARVATRKPYARVIIYPDLSVNLSQILSPPESSASAPAEHKAAPAGDSQTATEPMQISIARVELSEGEANFADLSLQPQFATGIYQLQGSVEGLDSDSSARAAVDISGKVDRYAPVTIKGQINPLSAEAFTDLGLSFSNVELTTLTPYSGKFAGYTINKGKLSLNLHYLLENRQLKGENRMVLDQLTLGSRTDSPDATSLPVTLAIALMKDSKGRIDIDLPVSGDLDNPDFSYGGLIAKALVNLITNIISSPFRALGSLLGDDAESYGQIGFAPGSSELSEAVRTRLQTLVTALEERPTIKLELTGGSSEGFDWPPFARQQWQQQLQLEGWKRLKAEGKAVPSAPEDLLLPAELRSELVFQHYSQQFQGELPADGSRPPVGEMEARLIDAIKPQSSVLRQLAQERAANVRNYLLAELGFMPERLYLMEVNMEAAVEAGEVQVELTLTD</sequence>
<dbReference type="AlphaFoldDB" id="A0A3P3VNH9"/>
<feature type="transmembrane region" description="Helical" evidence="2">
    <location>
        <begin position="21"/>
        <end position="39"/>
    </location>
</feature>
<dbReference type="EMBL" id="QWEZ01000001">
    <property type="protein sequence ID" value="RRJ84312.1"/>
    <property type="molecule type" value="Genomic_DNA"/>
</dbReference>
<reference evidence="3 4" key="1">
    <citation type="submission" date="2018-08" db="EMBL/GenBank/DDBJ databases">
        <authorList>
            <person name="Khan S.A."/>
        </authorList>
    </citation>
    <scope>NUCLEOTIDE SEQUENCE [LARGE SCALE GENOMIC DNA]</scope>
    <source>
        <strain evidence="3 4">GTF-13</strain>
    </source>
</reference>
<accession>A0A3P3VNH9</accession>
<dbReference type="RefSeq" id="WP_125014740.1">
    <property type="nucleotide sequence ID" value="NZ_QWEZ01000001.1"/>
</dbReference>
<gene>
    <name evidence="3" type="ORF">D0544_04175</name>
</gene>
<dbReference type="Proteomes" id="UP000280792">
    <property type="component" value="Unassembled WGS sequence"/>
</dbReference>
<dbReference type="PANTHER" id="PTHR30441">
    <property type="entry name" value="DUF748 DOMAIN-CONTAINING PROTEIN"/>
    <property type="match status" value="1"/>
</dbReference>
<evidence type="ECO:0000256" key="1">
    <source>
        <dbReference type="SAM" id="MobiDB-lite"/>
    </source>
</evidence>
<evidence type="ECO:0000313" key="3">
    <source>
        <dbReference type="EMBL" id="RRJ84312.1"/>
    </source>
</evidence>
<feature type="region of interest" description="Disordered" evidence="1">
    <location>
        <begin position="583"/>
        <end position="605"/>
    </location>
</feature>
<dbReference type="InterPro" id="IPR008023">
    <property type="entry name" value="DUF748"/>
</dbReference>
<dbReference type="GO" id="GO:0090313">
    <property type="term" value="P:regulation of protein targeting to membrane"/>
    <property type="evidence" value="ECO:0007669"/>
    <property type="project" value="TreeGrafter"/>
</dbReference>
<dbReference type="InterPro" id="IPR036737">
    <property type="entry name" value="OmpA-like_sf"/>
</dbReference>
<dbReference type="InterPro" id="IPR052894">
    <property type="entry name" value="AsmA-related"/>
</dbReference>
<keyword evidence="2" id="KW-1133">Transmembrane helix</keyword>
<reference evidence="3 4" key="2">
    <citation type="submission" date="2018-12" db="EMBL/GenBank/DDBJ databases">
        <title>Simiduia agarivorans gen. nov., sp. nov., a marine, agarolytic bacterium isolated from shallow coastal water from Keelung, Taiwan.</title>
        <authorList>
            <person name="Shieh W.Y."/>
        </authorList>
    </citation>
    <scope>NUCLEOTIDE SEQUENCE [LARGE SCALE GENOMIC DNA]</scope>
    <source>
        <strain evidence="3 4">GTF-13</strain>
    </source>
</reference>
<keyword evidence="4" id="KW-1185">Reference proteome</keyword>
<name>A0A3P3VNH9_9GAMM</name>
<dbReference type="GO" id="GO:0005886">
    <property type="term" value="C:plasma membrane"/>
    <property type="evidence" value="ECO:0007669"/>
    <property type="project" value="TreeGrafter"/>
</dbReference>
<protein>
    <submittedName>
        <fullName evidence="3">DUF748 domain-containing protein</fullName>
    </submittedName>
</protein>
<keyword evidence="2" id="KW-0812">Transmembrane</keyword>
<dbReference type="PANTHER" id="PTHR30441:SF8">
    <property type="entry name" value="DUF748 DOMAIN-CONTAINING PROTEIN"/>
    <property type="match status" value="1"/>
</dbReference>
<evidence type="ECO:0000313" key="4">
    <source>
        <dbReference type="Proteomes" id="UP000280792"/>
    </source>
</evidence>
<dbReference type="Gene3D" id="3.30.1330.60">
    <property type="entry name" value="OmpA-like domain"/>
    <property type="match status" value="1"/>
</dbReference>
<dbReference type="Pfam" id="PF05359">
    <property type="entry name" value="DUF748"/>
    <property type="match status" value="2"/>
</dbReference>
<comment type="caution">
    <text evidence="3">The sequence shown here is derived from an EMBL/GenBank/DDBJ whole genome shotgun (WGS) entry which is preliminary data.</text>
</comment>
<keyword evidence="2" id="KW-0472">Membrane</keyword>
<proteinExistence type="predicted"/>
<evidence type="ECO:0000256" key="2">
    <source>
        <dbReference type="SAM" id="Phobius"/>
    </source>
</evidence>
<organism evidence="3 4">
    <name type="scientific">Aestuariirhabdus litorea</name>
    <dbReference type="NCBI Taxonomy" id="2528527"/>
    <lineage>
        <taxon>Bacteria</taxon>
        <taxon>Pseudomonadati</taxon>
        <taxon>Pseudomonadota</taxon>
        <taxon>Gammaproteobacteria</taxon>
        <taxon>Oceanospirillales</taxon>
        <taxon>Aestuariirhabdaceae</taxon>
        <taxon>Aestuariirhabdus</taxon>
    </lineage>
</organism>
<feature type="region of interest" description="Disordered" evidence="1">
    <location>
        <begin position="361"/>
        <end position="380"/>
    </location>
</feature>